<dbReference type="Pfam" id="PF04432">
    <property type="entry name" value="FrhB_FdhB_C"/>
    <property type="match status" value="1"/>
</dbReference>
<proteinExistence type="predicted"/>
<evidence type="ECO:0000256" key="3">
    <source>
        <dbReference type="ARBA" id="ARBA00023014"/>
    </source>
</evidence>
<evidence type="ECO:0000259" key="4">
    <source>
        <dbReference type="PROSITE" id="PS51379"/>
    </source>
</evidence>
<dbReference type="Proteomes" id="UP000285750">
    <property type="component" value="Unassembled WGS sequence"/>
</dbReference>
<dbReference type="InterPro" id="IPR017900">
    <property type="entry name" value="4Fe4S_Fe_S_CS"/>
</dbReference>
<dbReference type="PANTHER" id="PTHR43193:SF2">
    <property type="entry name" value="POLYFERREDOXIN PROTEIN FWDF"/>
    <property type="match status" value="1"/>
</dbReference>
<dbReference type="Gene3D" id="3.30.70.20">
    <property type="match status" value="1"/>
</dbReference>
<sequence>MIKLAKKEECTGCGICTYKCPKSCITMNEDMTGGIYPVINKDNCIECHSCERICPILNPLTNTYPLKCYAAWNKDKQERQTSASGGVAIAIYKWAIKHDYLCIGVSMNSDFSVTYKIAQDEQQLSAFKNSKYVFSEPFYIYPELSKLLKQGKKAVIIGLPCQIAAFKKAFNKYNVIFIDLVCHGIVPTLYLKQHINFIEKQLEKDVARISFRAPEMGTETYHFTLYDKNDTIIYSKRTSEGESYNYGFHKAISYRENCYHCRFAQPQRCSDITLGDFHGLGKLAPCNYSEKKVSNILINSNQGLSLISDLIQNEILYAEERPVEEPIQGDFQLQRPSTKTKQRYDFEQLTKSSKSFNYDIIIQKVITKEKIREKKNKIIQFLKSASRKLIKLNSF</sequence>
<dbReference type="InterPro" id="IPR017896">
    <property type="entry name" value="4Fe4S_Fe-S-bd"/>
</dbReference>
<keyword evidence="3" id="KW-0411">Iron-sulfur</keyword>
<evidence type="ECO:0000256" key="1">
    <source>
        <dbReference type="ARBA" id="ARBA00022723"/>
    </source>
</evidence>
<feature type="domain" description="4Fe-4S ferredoxin-type" evidence="4">
    <location>
        <begin position="1"/>
        <end position="30"/>
    </location>
</feature>
<dbReference type="PROSITE" id="PS51379">
    <property type="entry name" value="4FE4S_FER_2"/>
    <property type="match status" value="2"/>
</dbReference>
<accession>A0A412H6F6</accession>
<dbReference type="EMBL" id="QRUY01000013">
    <property type="protein sequence ID" value="RGS07913.1"/>
    <property type="molecule type" value="Genomic_DNA"/>
</dbReference>
<keyword evidence="2" id="KW-0408">Iron</keyword>
<comment type="caution">
    <text evidence="5">The sequence shown here is derived from an EMBL/GenBank/DDBJ whole genome shotgun (WGS) entry which is preliminary data.</text>
</comment>
<dbReference type="Pfam" id="PF12838">
    <property type="entry name" value="Fer4_7"/>
    <property type="match status" value="1"/>
</dbReference>
<feature type="domain" description="4Fe-4S ferredoxin-type" evidence="4">
    <location>
        <begin position="35"/>
        <end position="65"/>
    </location>
</feature>
<dbReference type="GO" id="GO:0046872">
    <property type="term" value="F:metal ion binding"/>
    <property type="evidence" value="ECO:0007669"/>
    <property type="project" value="UniProtKB-KW"/>
</dbReference>
<dbReference type="PROSITE" id="PS00198">
    <property type="entry name" value="4FE4S_FER_1"/>
    <property type="match status" value="2"/>
</dbReference>
<dbReference type="InterPro" id="IPR007525">
    <property type="entry name" value="FrhB_FdhB_C"/>
</dbReference>
<evidence type="ECO:0000256" key="2">
    <source>
        <dbReference type="ARBA" id="ARBA00023004"/>
    </source>
</evidence>
<dbReference type="InterPro" id="IPR052977">
    <property type="entry name" value="Polyferredoxin-like_ET"/>
</dbReference>
<dbReference type="SUPFAM" id="SSF54862">
    <property type="entry name" value="4Fe-4S ferredoxins"/>
    <property type="match status" value="1"/>
</dbReference>
<protein>
    <submittedName>
        <fullName evidence="5">4Fe-4S dicluster domain-containing protein</fullName>
    </submittedName>
</protein>
<dbReference type="GO" id="GO:0051536">
    <property type="term" value="F:iron-sulfur cluster binding"/>
    <property type="evidence" value="ECO:0007669"/>
    <property type="project" value="UniProtKB-KW"/>
</dbReference>
<dbReference type="PANTHER" id="PTHR43193">
    <property type="match status" value="1"/>
</dbReference>
<evidence type="ECO:0000313" key="5">
    <source>
        <dbReference type="EMBL" id="RGS07913.1"/>
    </source>
</evidence>
<dbReference type="AlphaFoldDB" id="A0A412H6F6"/>
<evidence type="ECO:0000313" key="6">
    <source>
        <dbReference type="Proteomes" id="UP000285750"/>
    </source>
</evidence>
<dbReference type="RefSeq" id="WP_118431134.1">
    <property type="nucleotide sequence ID" value="NZ_CAUHQG010000003.1"/>
</dbReference>
<keyword evidence="1" id="KW-0479">Metal-binding</keyword>
<organism evidence="5 6">
    <name type="scientific">Phocaeicola plebeius</name>
    <dbReference type="NCBI Taxonomy" id="310297"/>
    <lineage>
        <taxon>Bacteria</taxon>
        <taxon>Pseudomonadati</taxon>
        <taxon>Bacteroidota</taxon>
        <taxon>Bacteroidia</taxon>
        <taxon>Bacteroidales</taxon>
        <taxon>Bacteroidaceae</taxon>
        <taxon>Phocaeicola</taxon>
    </lineage>
</organism>
<reference evidence="5 6" key="1">
    <citation type="submission" date="2018-08" db="EMBL/GenBank/DDBJ databases">
        <title>A genome reference for cultivated species of the human gut microbiota.</title>
        <authorList>
            <person name="Zou Y."/>
            <person name="Xue W."/>
            <person name="Luo G."/>
        </authorList>
    </citation>
    <scope>NUCLEOTIDE SEQUENCE [LARGE SCALE GENOMIC DNA]</scope>
    <source>
        <strain evidence="5 6">AF24-16AC</strain>
    </source>
</reference>
<name>A0A412H6F6_9BACT</name>
<gene>
    <name evidence="5" type="ORF">DWY14_07545</name>
</gene>